<keyword evidence="7" id="KW-0175">Coiled coil</keyword>
<keyword evidence="4 6" id="KW-0378">Hydrolase</keyword>
<dbReference type="GO" id="GO:0043161">
    <property type="term" value="P:proteasome-mediated ubiquitin-dependent protein catabolic process"/>
    <property type="evidence" value="ECO:0007669"/>
    <property type="project" value="InterPro"/>
</dbReference>
<dbReference type="SUPFAM" id="SSF54001">
    <property type="entry name" value="Cysteine proteinases"/>
    <property type="match status" value="1"/>
</dbReference>
<dbReference type="PROSITE" id="PS00973">
    <property type="entry name" value="USP_2"/>
    <property type="match status" value="1"/>
</dbReference>
<protein>
    <recommendedName>
        <fullName evidence="6">Ubiquitin carboxyl-terminal hydrolase</fullName>
        <ecNumber evidence="6">3.4.19.12</ecNumber>
    </recommendedName>
</protein>
<feature type="domain" description="Ubiquitin-like" evidence="8">
    <location>
        <begin position="1"/>
        <end position="71"/>
    </location>
</feature>
<evidence type="ECO:0000256" key="2">
    <source>
        <dbReference type="ARBA" id="ARBA00022670"/>
    </source>
</evidence>
<proteinExistence type="inferred from homology"/>
<dbReference type="EMBL" id="JAWIZZ010000040">
    <property type="protein sequence ID" value="KAK5780774.1"/>
    <property type="molecule type" value="Genomic_DNA"/>
</dbReference>
<dbReference type="GO" id="GO:0004843">
    <property type="term" value="F:cysteine-type deubiquitinase activity"/>
    <property type="evidence" value="ECO:0007669"/>
    <property type="project" value="UniProtKB-UniRule"/>
</dbReference>
<dbReference type="PROSITE" id="PS00972">
    <property type="entry name" value="USP_1"/>
    <property type="match status" value="1"/>
</dbReference>
<dbReference type="Pfam" id="PF00240">
    <property type="entry name" value="ubiquitin"/>
    <property type="match status" value="1"/>
</dbReference>
<dbReference type="Gene3D" id="3.10.20.90">
    <property type="entry name" value="Phosphatidylinositol 3-kinase Catalytic Subunit, Chain A, domain 1"/>
    <property type="match status" value="1"/>
</dbReference>
<dbReference type="InterPro" id="IPR044635">
    <property type="entry name" value="UBP14-like"/>
</dbReference>
<sequence>MSLEFNIKHAGKTYSIKITDDTTVGQLKEQIEQLTSVPIERQKYMVKTGLTDPNVSNLSSLIKNGSTVMLLGTSDANLISKPKERSHFIEDLSPDQQLQKINDLPIGFKNMGNTCYLNATLQGLYSLHQLRELILSYNQSTFTSINPQDEIHHKLVQEIKRCFEGLKNKKFQSIMPLVLLNILRKTYPQFAERDPQSGFFKQQDAEELFTQLFHSLTVVFGDKFSEDFRIKFRTTIKDKHNENDITIREDEDDFKLQCHISGSTNFLRNGLIDSLNEIIEKRSEITGNNSDFLVKKEIIKLPKFLTVQFVRFFWKRSSGKKSKILRKVTFPFQLDVSELLTSEYQQEKIKVREELRKIEKEKEEAERESKKRKVDPLSNGVVMTPKEEMETEKALQESKKQYWLDEFKKHFPNNLQKGENPSCVYDLVGVITHQGANSESGHYQAFIRADHDDNIWYKFNDDKVSIIEKDKIESLAGGGESDSALILLYKGFGL</sequence>
<evidence type="ECO:0000256" key="4">
    <source>
        <dbReference type="ARBA" id="ARBA00022801"/>
    </source>
</evidence>
<dbReference type="PROSITE" id="PS50053">
    <property type="entry name" value="UBIQUITIN_2"/>
    <property type="match status" value="1"/>
</dbReference>
<evidence type="ECO:0000259" key="8">
    <source>
        <dbReference type="PROSITE" id="PS50053"/>
    </source>
</evidence>
<comment type="similarity">
    <text evidence="6">Belongs to the peptidase C19 family.</text>
</comment>
<dbReference type="Proteomes" id="UP001306508">
    <property type="component" value="Unassembled WGS sequence"/>
</dbReference>
<evidence type="ECO:0000256" key="5">
    <source>
        <dbReference type="ARBA" id="ARBA00022807"/>
    </source>
</evidence>
<feature type="coiled-coil region" evidence="7">
    <location>
        <begin position="341"/>
        <end position="375"/>
    </location>
</feature>
<dbReference type="PANTHER" id="PTHR43982:SF1">
    <property type="entry name" value="UBIQUITIN CARBOXYL-TERMINAL HYDROLASE 14"/>
    <property type="match status" value="1"/>
</dbReference>
<organism evidence="10 11">
    <name type="scientific">Arxiozyma heterogenica</name>
    <dbReference type="NCBI Taxonomy" id="278026"/>
    <lineage>
        <taxon>Eukaryota</taxon>
        <taxon>Fungi</taxon>
        <taxon>Dikarya</taxon>
        <taxon>Ascomycota</taxon>
        <taxon>Saccharomycotina</taxon>
        <taxon>Saccharomycetes</taxon>
        <taxon>Saccharomycetales</taxon>
        <taxon>Saccharomycetaceae</taxon>
        <taxon>Arxiozyma</taxon>
    </lineage>
</organism>
<evidence type="ECO:0000256" key="3">
    <source>
        <dbReference type="ARBA" id="ARBA00022786"/>
    </source>
</evidence>
<dbReference type="GO" id="GO:0016579">
    <property type="term" value="P:protein deubiquitination"/>
    <property type="evidence" value="ECO:0007669"/>
    <property type="project" value="InterPro"/>
</dbReference>
<keyword evidence="5 6" id="KW-0788">Thiol protease</keyword>
<evidence type="ECO:0000256" key="6">
    <source>
        <dbReference type="RuleBase" id="RU366025"/>
    </source>
</evidence>
<dbReference type="InterPro" id="IPR018200">
    <property type="entry name" value="USP_CS"/>
</dbReference>
<dbReference type="Gene3D" id="3.90.70.10">
    <property type="entry name" value="Cysteine proteinases"/>
    <property type="match status" value="1"/>
</dbReference>
<name>A0AAN7WLI5_9SACH</name>
<dbReference type="Pfam" id="PF00443">
    <property type="entry name" value="UCH"/>
    <property type="match status" value="1"/>
</dbReference>
<dbReference type="AlphaFoldDB" id="A0AAN7WLI5"/>
<feature type="domain" description="USP" evidence="9">
    <location>
        <begin position="106"/>
        <end position="492"/>
    </location>
</feature>
<keyword evidence="11" id="KW-1185">Reference proteome</keyword>
<comment type="catalytic activity">
    <reaction evidence="1 6">
        <text>Thiol-dependent hydrolysis of ester, thioester, amide, peptide and isopeptide bonds formed by the C-terminal Gly of ubiquitin (a 76-residue protein attached to proteins as an intracellular targeting signal).</text>
        <dbReference type="EC" id="3.4.19.12"/>
    </reaction>
</comment>
<evidence type="ECO:0000259" key="9">
    <source>
        <dbReference type="PROSITE" id="PS50235"/>
    </source>
</evidence>
<reference evidence="11" key="1">
    <citation type="submission" date="2023-07" db="EMBL/GenBank/DDBJ databases">
        <title>A draft genome of Kazachstania heterogenica Y-27499.</title>
        <authorList>
            <person name="Donic C."/>
            <person name="Kralova J.S."/>
            <person name="Fidel L."/>
            <person name="Ben-Dor S."/>
            <person name="Jung S."/>
        </authorList>
    </citation>
    <scope>NUCLEOTIDE SEQUENCE [LARGE SCALE GENOMIC DNA]</scope>
    <source>
        <strain evidence="11">Y27499</strain>
    </source>
</reference>
<dbReference type="SUPFAM" id="SSF54236">
    <property type="entry name" value="Ubiquitin-like"/>
    <property type="match status" value="1"/>
</dbReference>
<dbReference type="PROSITE" id="PS50235">
    <property type="entry name" value="USP_3"/>
    <property type="match status" value="1"/>
</dbReference>
<dbReference type="InterPro" id="IPR038765">
    <property type="entry name" value="Papain-like_cys_pep_sf"/>
</dbReference>
<keyword evidence="2 6" id="KW-0645">Protease</keyword>
<evidence type="ECO:0000256" key="1">
    <source>
        <dbReference type="ARBA" id="ARBA00000707"/>
    </source>
</evidence>
<dbReference type="PANTHER" id="PTHR43982">
    <property type="entry name" value="UBIQUITIN CARBOXYL-TERMINAL HYDROLASE"/>
    <property type="match status" value="1"/>
</dbReference>
<dbReference type="GO" id="GO:0061136">
    <property type="term" value="P:regulation of proteasomal protein catabolic process"/>
    <property type="evidence" value="ECO:0007669"/>
    <property type="project" value="TreeGrafter"/>
</dbReference>
<evidence type="ECO:0000256" key="7">
    <source>
        <dbReference type="SAM" id="Coils"/>
    </source>
</evidence>
<evidence type="ECO:0000313" key="11">
    <source>
        <dbReference type="Proteomes" id="UP001306508"/>
    </source>
</evidence>
<gene>
    <name evidence="10" type="ORF">RI543_001896</name>
</gene>
<dbReference type="InterPro" id="IPR028889">
    <property type="entry name" value="USP"/>
</dbReference>
<accession>A0AAN7WLI5</accession>
<keyword evidence="3 6" id="KW-0833">Ubl conjugation pathway</keyword>
<dbReference type="EC" id="3.4.19.12" evidence="6"/>
<dbReference type="InterPro" id="IPR029071">
    <property type="entry name" value="Ubiquitin-like_domsf"/>
</dbReference>
<evidence type="ECO:0000313" key="10">
    <source>
        <dbReference type="EMBL" id="KAK5780774.1"/>
    </source>
</evidence>
<comment type="caution">
    <text evidence="10">The sequence shown here is derived from an EMBL/GenBank/DDBJ whole genome shotgun (WGS) entry which is preliminary data.</text>
</comment>
<dbReference type="InterPro" id="IPR000626">
    <property type="entry name" value="Ubiquitin-like_dom"/>
</dbReference>
<dbReference type="SMART" id="SM00213">
    <property type="entry name" value="UBQ"/>
    <property type="match status" value="1"/>
</dbReference>
<dbReference type="GO" id="GO:0070628">
    <property type="term" value="F:proteasome binding"/>
    <property type="evidence" value="ECO:0007669"/>
    <property type="project" value="TreeGrafter"/>
</dbReference>
<dbReference type="Gene3D" id="6.10.140.1140">
    <property type="match status" value="1"/>
</dbReference>
<dbReference type="InterPro" id="IPR001394">
    <property type="entry name" value="Peptidase_C19_UCH"/>
</dbReference>